<organism evidence="1">
    <name type="scientific">marine sediment metagenome</name>
    <dbReference type="NCBI Taxonomy" id="412755"/>
    <lineage>
        <taxon>unclassified sequences</taxon>
        <taxon>metagenomes</taxon>
        <taxon>ecological metagenomes</taxon>
    </lineage>
</organism>
<reference evidence="1" key="1">
    <citation type="journal article" date="2014" name="Front. Microbiol.">
        <title>High frequency of phylogenetically diverse reductive dehalogenase-homologous genes in deep subseafloor sedimentary metagenomes.</title>
        <authorList>
            <person name="Kawai M."/>
            <person name="Futagami T."/>
            <person name="Toyoda A."/>
            <person name="Takaki Y."/>
            <person name="Nishi S."/>
            <person name="Hori S."/>
            <person name="Arai W."/>
            <person name="Tsubouchi T."/>
            <person name="Morono Y."/>
            <person name="Uchiyama I."/>
            <person name="Ito T."/>
            <person name="Fujiyama A."/>
            <person name="Inagaki F."/>
            <person name="Takami H."/>
        </authorList>
    </citation>
    <scope>NUCLEOTIDE SEQUENCE</scope>
    <source>
        <strain evidence="1">Expedition CK06-06</strain>
    </source>
</reference>
<accession>X0T7Y3</accession>
<dbReference type="EMBL" id="BARS01016657">
    <property type="protein sequence ID" value="GAF89314.1"/>
    <property type="molecule type" value="Genomic_DNA"/>
</dbReference>
<dbReference type="AlphaFoldDB" id="X0T7Y3"/>
<dbReference type="InterPro" id="IPR011008">
    <property type="entry name" value="Dimeric_a/b-barrel"/>
</dbReference>
<name>X0T7Y3_9ZZZZ</name>
<comment type="caution">
    <text evidence="1">The sequence shown here is derived from an EMBL/GenBank/DDBJ whole genome shotgun (WGS) entry which is preliminary data.</text>
</comment>
<evidence type="ECO:0000313" key="1">
    <source>
        <dbReference type="EMBL" id="GAF89314.1"/>
    </source>
</evidence>
<dbReference type="Pfam" id="PF07237">
    <property type="entry name" value="DUF1428"/>
    <property type="match status" value="1"/>
</dbReference>
<gene>
    <name evidence="1" type="ORF">S01H1_27369</name>
</gene>
<dbReference type="InterPro" id="IPR009874">
    <property type="entry name" value="DUF1428"/>
</dbReference>
<sequence length="121" mass="13850">MFISIYIYRVPRENVDVFLRVQRDAAEIYRCWGAIDDVTFAPVSLEAKYGCAGFTGAFDIRDGEEVFIGVSSFHDRAHHDTVMAQVDRDERISELYEEVASLLDIGRVVRGEFERVERPGN</sequence>
<evidence type="ECO:0008006" key="2">
    <source>
        <dbReference type="Google" id="ProtNLM"/>
    </source>
</evidence>
<dbReference type="SUPFAM" id="SSF54909">
    <property type="entry name" value="Dimeric alpha+beta barrel"/>
    <property type="match status" value="1"/>
</dbReference>
<protein>
    <recommendedName>
        <fullName evidence="2">DUF1428 domain-containing protein</fullName>
    </recommendedName>
</protein>
<dbReference type="Gene3D" id="3.30.70.100">
    <property type="match status" value="1"/>
</dbReference>
<proteinExistence type="predicted"/>